<dbReference type="EnsemblMetazoa" id="XM_022816504">
    <property type="protein sequence ID" value="XP_022672239"/>
    <property type="gene ID" value="LOC111254978"/>
</dbReference>
<feature type="compositionally biased region" description="Polar residues" evidence="6">
    <location>
        <begin position="327"/>
        <end position="343"/>
    </location>
</feature>
<comment type="similarity">
    <text evidence="1">Belongs to the IST1 family.</text>
</comment>
<keyword evidence="8" id="KW-1185">Reference proteome</keyword>
<evidence type="ECO:0000256" key="2">
    <source>
        <dbReference type="ARBA" id="ARBA00014513"/>
    </source>
</evidence>
<dbReference type="FunFam" id="1.20.1260.60:FF:000002">
    <property type="entry name" value="Vacuolar protein sorting-associated protein IST1"/>
    <property type="match status" value="1"/>
</dbReference>
<dbReference type="Proteomes" id="UP000594260">
    <property type="component" value="Unplaced"/>
</dbReference>
<dbReference type="GeneID" id="111254978"/>
<evidence type="ECO:0000313" key="8">
    <source>
        <dbReference type="Proteomes" id="UP000594260"/>
    </source>
</evidence>
<dbReference type="AlphaFoldDB" id="A0A7M7MF86"/>
<dbReference type="CTD" id="9798"/>
<evidence type="ECO:0000313" key="7">
    <source>
        <dbReference type="EnsemblMetazoa" id="XP_022672239"/>
    </source>
</evidence>
<name>A0A7M7MF86_VARDE</name>
<dbReference type="PANTHER" id="PTHR12161:SF5">
    <property type="entry name" value="IST1 HOMOLOG"/>
    <property type="match status" value="1"/>
</dbReference>
<dbReference type="InParanoid" id="A0A7M7MF86"/>
<evidence type="ECO:0000256" key="1">
    <source>
        <dbReference type="ARBA" id="ARBA00005536"/>
    </source>
</evidence>
<dbReference type="FunCoup" id="A0A7M7MF86">
    <property type="interactions" value="1369"/>
</dbReference>
<reference evidence="7" key="1">
    <citation type="submission" date="2021-01" db="UniProtKB">
        <authorList>
            <consortium name="EnsemblMetazoa"/>
        </authorList>
    </citation>
    <scope>IDENTIFICATION</scope>
</reference>
<dbReference type="KEGG" id="vde:111254978"/>
<dbReference type="Pfam" id="PF03398">
    <property type="entry name" value="Ist1"/>
    <property type="match status" value="1"/>
</dbReference>
<dbReference type="OrthoDB" id="29853at2759"/>
<sequence length="361" mass="40005">MFATGPNYDKLKTNLRLSMSRLKLAQKKKAALGQKSRREIADYLAVGKADRARIRVEHIIREDYYCEAMELIEMYCDLILTRFGLVKECQTLDSGLQESVSSIIWAGPRIATDVPEIKMVCDQLCKKYGELYVKGVRERSIGTVNAKLMHRLSAEPPSRNLVERYLKEIATTHDLSYEPQIVDDDDHQKGGGVGNLIDIGPIAPDPSTAVGFRPDLLDPSSTPKPTVMAPAFEPPMLEVQTPSSANGLYDLPSASTLAVSGDQSVSSSEAVPKKKDTTFRSYEEDIPPPTYDAVTTIGRKNTSEFPPDVSTLDLPEIPHLPDVPRSDTGTPQSDNWGTSTSGNDVDFDELSRRFEELKKRK</sequence>
<feature type="region of interest" description="Disordered" evidence="6">
    <location>
        <begin position="260"/>
        <end position="347"/>
    </location>
</feature>
<evidence type="ECO:0000256" key="3">
    <source>
        <dbReference type="ARBA" id="ARBA00032374"/>
    </source>
</evidence>
<comment type="function">
    <text evidence="4">ESCRT-III-like protein involved in cytokinesis, nuclear envelope reassembly and endosomal tubulation. Is required for efficient abscission during cytokinesis. Involved in recruiting VPS4A and/or VPS4B to the midbody of dividing cells. During late anaphase, involved in nuclear envelope reassembly and mitotic spindle disassembly together with the ESCRT-III complex: IST1 acts by mediating the recruitment of SPAST to the nuclear membrane, leading to microtubule severing. Recruited to the reforming nuclear envelope (NE) during anaphase by LEMD2. Regulates early endosomal tubulation together with the ESCRT-III complex by mediating the recruitment of SPAST.</text>
</comment>
<evidence type="ECO:0000256" key="5">
    <source>
        <dbReference type="ARBA" id="ARBA00046920"/>
    </source>
</evidence>
<feature type="compositionally biased region" description="Basic and acidic residues" evidence="6">
    <location>
        <begin position="271"/>
        <end position="283"/>
    </location>
</feature>
<dbReference type="InterPro" id="IPR042277">
    <property type="entry name" value="IST1-like"/>
</dbReference>
<accession>A0A7M7MF86</accession>
<dbReference type="RefSeq" id="XP_022672239.1">
    <property type="nucleotide sequence ID" value="XM_022816504.1"/>
</dbReference>
<evidence type="ECO:0000256" key="4">
    <source>
        <dbReference type="ARBA" id="ARBA00046124"/>
    </source>
</evidence>
<dbReference type="InterPro" id="IPR005061">
    <property type="entry name" value="Ist1"/>
</dbReference>
<dbReference type="OMA" id="YQPFPNI"/>
<dbReference type="Gene3D" id="1.20.1260.60">
    <property type="entry name" value="Vacuolar protein sorting-associated protein Ist1"/>
    <property type="match status" value="1"/>
</dbReference>
<protein>
    <recommendedName>
        <fullName evidence="2">IST1 homolog</fullName>
    </recommendedName>
    <alternativeName>
        <fullName evidence="3">Charged multivesicular body protein 8</fullName>
    </alternativeName>
</protein>
<evidence type="ECO:0000256" key="6">
    <source>
        <dbReference type="SAM" id="MobiDB-lite"/>
    </source>
</evidence>
<dbReference type="PANTHER" id="PTHR12161">
    <property type="entry name" value="IST1 FAMILY MEMBER"/>
    <property type="match status" value="1"/>
</dbReference>
<comment type="subunit">
    <text evidence="5">Interacts with CHMP1A, CHMP1B, VPS4A and VTA1. Interacts with SPAST, STAMBP, and USP8. May interact with VPS37B. May associate with the ESCRT-I complex. Interacts with MITD1, in competition with VSP4. Interacts with SPART (via MIT domain); leading to the recruitment of SPART to midbodies. Interacts with SPAST.</text>
</comment>
<dbReference type="GO" id="GO:0015031">
    <property type="term" value="P:protein transport"/>
    <property type="evidence" value="ECO:0007669"/>
    <property type="project" value="InterPro"/>
</dbReference>
<feature type="compositionally biased region" description="Polar residues" evidence="6">
    <location>
        <begin position="260"/>
        <end position="269"/>
    </location>
</feature>
<proteinExistence type="inferred from homology"/>
<organism evidence="7 8">
    <name type="scientific">Varroa destructor</name>
    <name type="common">Honeybee mite</name>
    <dbReference type="NCBI Taxonomy" id="109461"/>
    <lineage>
        <taxon>Eukaryota</taxon>
        <taxon>Metazoa</taxon>
        <taxon>Ecdysozoa</taxon>
        <taxon>Arthropoda</taxon>
        <taxon>Chelicerata</taxon>
        <taxon>Arachnida</taxon>
        <taxon>Acari</taxon>
        <taxon>Parasitiformes</taxon>
        <taxon>Mesostigmata</taxon>
        <taxon>Gamasina</taxon>
        <taxon>Dermanyssoidea</taxon>
        <taxon>Varroidae</taxon>
        <taxon>Varroa</taxon>
    </lineage>
</organism>